<feature type="transmembrane region" description="Helical" evidence="1">
    <location>
        <begin position="59"/>
        <end position="79"/>
    </location>
</feature>
<protein>
    <submittedName>
        <fullName evidence="2">YrdB family protein</fullName>
    </submittedName>
</protein>
<evidence type="ECO:0000313" key="2">
    <source>
        <dbReference type="EMBL" id="MBD3109632.1"/>
    </source>
</evidence>
<keyword evidence="1" id="KW-0812">Transmembrane</keyword>
<dbReference type="InterPro" id="IPR021214">
    <property type="entry name" value="DUF2568"/>
</dbReference>
<feature type="transmembrane region" description="Helical" evidence="1">
    <location>
        <begin position="30"/>
        <end position="47"/>
    </location>
</feature>
<dbReference type="Pfam" id="PF10823">
    <property type="entry name" value="DUF2568"/>
    <property type="match status" value="1"/>
</dbReference>
<evidence type="ECO:0000313" key="3">
    <source>
        <dbReference type="Proteomes" id="UP000602076"/>
    </source>
</evidence>
<dbReference type="RefSeq" id="WP_190999166.1">
    <property type="nucleotide sequence ID" value="NZ_JACXSI010000039.1"/>
</dbReference>
<dbReference type="EMBL" id="JACXSI010000039">
    <property type="protein sequence ID" value="MBD3109632.1"/>
    <property type="molecule type" value="Genomic_DNA"/>
</dbReference>
<keyword evidence="3" id="KW-1185">Reference proteome</keyword>
<evidence type="ECO:0000256" key="1">
    <source>
        <dbReference type="SAM" id="Phobius"/>
    </source>
</evidence>
<dbReference type="Proteomes" id="UP000602076">
    <property type="component" value="Unassembled WGS sequence"/>
</dbReference>
<name>A0A927CZR0_9BACI</name>
<keyword evidence="1" id="KW-1133">Transmembrane helix</keyword>
<feature type="transmembrane region" description="Helical" evidence="1">
    <location>
        <begin position="7"/>
        <end position="24"/>
    </location>
</feature>
<reference evidence="2" key="1">
    <citation type="submission" date="2020-09" db="EMBL/GenBank/DDBJ databases">
        <title>Bacillus faecalis sp. nov., a moderately halophilic bacterium isolated from cow faeces.</title>
        <authorList>
            <person name="Jiang L."/>
            <person name="Lee J."/>
        </authorList>
    </citation>
    <scope>NUCLEOTIDE SEQUENCE</scope>
    <source>
        <strain evidence="2">AGMB 02131</strain>
    </source>
</reference>
<proteinExistence type="predicted"/>
<gene>
    <name evidence="2" type="ORF">IEO70_14890</name>
</gene>
<dbReference type="AlphaFoldDB" id="A0A927CZR0"/>
<organism evidence="2 3">
    <name type="scientific">Peribacillus faecalis</name>
    <dbReference type="NCBI Taxonomy" id="2772559"/>
    <lineage>
        <taxon>Bacteria</taxon>
        <taxon>Bacillati</taxon>
        <taxon>Bacillota</taxon>
        <taxon>Bacilli</taxon>
        <taxon>Bacillales</taxon>
        <taxon>Bacillaceae</taxon>
        <taxon>Peribacillus</taxon>
    </lineage>
</organism>
<keyword evidence="1" id="KW-0472">Membrane</keyword>
<comment type="caution">
    <text evidence="2">The sequence shown here is derived from an EMBL/GenBank/DDBJ whole genome shotgun (WGS) entry which is preliminary data.</text>
</comment>
<feature type="transmembrane region" description="Helical" evidence="1">
    <location>
        <begin position="85"/>
        <end position="103"/>
    </location>
</feature>
<sequence length="104" mass="11569">MVPLIMAIRFISEVLALVIFGMWGFHHWKIIGVTAAPLMVAVIWSMWASPKAPYKLQGIYGFALEFVIFSAASYCLYSLGYTNLALIFLIVAIGVAAFMRFMGI</sequence>
<accession>A0A927CZR0</accession>